<accession>A0A4R4E6G3</accession>
<evidence type="ECO:0000313" key="1">
    <source>
        <dbReference type="EMBL" id="TCZ73288.1"/>
    </source>
</evidence>
<dbReference type="Proteomes" id="UP000295164">
    <property type="component" value="Unassembled WGS sequence"/>
</dbReference>
<gene>
    <name evidence="1" type="ORF">E0486_06335</name>
</gene>
<name>A0A4R4E6G3_9BACT</name>
<keyword evidence="2" id="KW-1185">Reference proteome</keyword>
<dbReference type="AlphaFoldDB" id="A0A4R4E6G3"/>
<sequence length="136" mass="15387">MIFTIIILVLALLVVLFLYGSKLNGAAVPKLSEKYPDLTTRLLGGNAKARIFHDRDNKLILGIKSLEAGSTLFEIKELSDGNVRIWYTVSESPMIPNFQERFEFTQATCLNDPDEVAEKIDFFIGRRIQKHLGNML</sequence>
<organism evidence="1 2">
    <name type="scientific">Flaviaesturariibacter aridisoli</name>
    <dbReference type="NCBI Taxonomy" id="2545761"/>
    <lineage>
        <taxon>Bacteria</taxon>
        <taxon>Pseudomonadati</taxon>
        <taxon>Bacteroidota</taxon>
        <taxon>Chitinophagia</taxon>
        <taxon>Chitinophagales</taxon>
        <taxon>Chitinophagaceae</taxon>
        <taxon>Flaviaestuariibacter</taxon>
    </lineage>
</organism>
<proteinExistence type="predicted"/>
<dbReference type="RefSeq" id="WP_131851307.1">
    <property type="nucleotide sequence ID" value="NZ_SKFH01000007.1"/>
</dbReference>
<dbReference type="EMBL" id="SKFH01000007">
    <property type="protein sequence ID" value="TCZ73288.1"/>
    <property type="molecule type" value="Genomic_DNA"/>
</dbReference>
<comment type="caution">
    <text evidence="1">The sequence shown here is derived from an EMBL/GenBank/DDBJ whole genome shotgun (WGS) entry which is preliminary data.</text>
</comment>
<protein>
    <submittedName>
        <fullName evidence="1">Uncharacterized protein</fullName>
    </submittedName>
</protein>
<reference evidence="1 2" key="1">
    <citation type="submission" date="2019-03" db="EMBL/GenBank/DDBJ databases">
        <authorList>
            <person name="Kim M.K.M."/>
        </authorList>
    </citation>
    <scope>NUCLEOTIDE SEQUENCE [LARGE SCALE GENOMIC DNA]</scope>
    <source>
        <strain evidence="1 2">17J68-15</strain>
    </source>
</reference>
<evidence type="ECO:0000313" key="2">
    <source>
        <dbReference type="Proteomes" id="UP000295164"/>
    </source>
</evidence>